<organism evidence="1 2">
    <name type="scientific">Dehalococcoides mccartyi (strain ATCC BAA-2266 / KCTC 15142 / 195)</name>
    <name type="common">Dehalococcoides ethenogenes (strain 195)</name>
    <dbReference type="NCBI Taxonomy" id="243164"/>
    <lineage>
        <taxon>Bacteria</taxon>
        <taxon>Bacillati</taxon>
        <taxon>Chloroflexota</taxon>
        <taxon>Dehalococcoidia</taxon>
        <taxon>Dehalococcoidales</taxon>
        <taxon>Dehalococcoidaceae</taxon>
        <taxon>Dehalococcoides</taxon>
    </lineage>
</organism>
<evidence type="ECO:0000313" key="1">
    <source>
        <dbReference type="EMBL" id="AAW39668.1"/>
    </source>
</evidence>
<proteinExistence type="predicted"/>
<dbReference type="HOGENOM" id="CLU_3060779_0_0_0"/>
<dbReference type="EMBL" id="CP000027">
    <property type="protein sequence ID" value="AAW39668.1"/>
    <property type="molecule type" value="Genomic_DNA"/>
</dbReference>
<keyword evidence="2" id="KW-1185">Reference proteome</keyword>
<dbReference type="KEGG" id="det:DET1060"/>
<gene>
    <name evidence="1" type="ordered locus">DET1060</name>
</gene>
<protein>
    <submittedName>
        <fullName evidence="1">Uncharacterized protein</fullName>
    </submittedName>
</protein>
<reference evidence="1 2" key="1">
    <citation type="journal article" date="2005" name="Science">
        <title>Genome sequence of the PCE-dechlorinating bacterium Dehalococcoides ethenogenes.</title>
        <authorList>
            <person name="Seshadri R."/>
            <person name="Adrian L."/>
            <person name="Fouts D.E."/>
            <person name="Eisen J.A."/>
            <person name="Phillippy A.M."/>
            <person name="Methe B.A."/>
            <person name="Ward N.L."/>
            <person name="Nelson W.C."/>
            <person name="Deboy R.T."/>
            <person name="Khouri H.M."/>
            <person name="Kolonay J.F."/>
            <person name="Dodson R.J."/>
            <person name="Daugherty S.C."/>
            <person name="Brinkac L.M."/>
            <person name="Sullivan S.A."/>
            <person name="Madupu R."/>
            <person name="Nelson K.E."/>
            <person name="Kang K.H."/>
            <person name="Impraim M."/>
            <person name="Tran K."/>
            <person name="Robinson J.M."/>
            <person name="Forberger H.A."/>
            <person name="Fraser C.M."/>
            <person name="Zinder S.H."/>
            <person name="Heidelberg J.F."/>
        </authorList>
    </citation>
    <scope>NUCLEOTIDE SEQUENCE [LARGE SCALE GENOMIC DNA]</scope>
    <source>
        <strain evidence="2">ATCC BAA-2266 / KCTC 15142 / 195</strain>
    </source>
</reference>
<accession>Q3Z7M4</accession>
<dbReference type="InParanoid" id="Q3Z7M4"/>
<dbReference type="AlphaFoldDB" id="Q3Z7M4"/>
<name>Q3Z7M4_DEHM1</name>
<evidence type="ECO:0000313" key="2">
    <source>
        <dbReference type="Proteomes" id="UP000008289"/>
    </source>
</evidence>
<sequence length="53" mass="6214">MKKPPDNLKTTPFPRQLCKLQILLNTTWCAAVCRTNIYILNFIYPIYPPIFSN</sequence>
<dbReference type="STRING" id="243164.DET1060"/>
<dbReference type="Proteomes" id="UP000008289">
    <property type="component" value="Chromosome"/>
</dbReference>